<feature type="domain" description="DUF5666" evidence="1">
    <location>
        <begin position="271"/>
        <end position="327"/>
    </location>
</feature>
<reference evidence="2 3" key="1">
    <citation type="submission" date="2021-05" db="EMBL/GenBank/DDBJ databases">
        <title>Genetic and Functional Diversity in Clade A Lucinid endosymbionts from the Bahamas.</title>
        <authorList>
            <person name="Giani N.M."/>
            <person name="Engel A.S."/>
            <person name="Campbell B.J."/>
        </authorList>
    </citation>
    <scope>NUCLEOTIDE SEQUENCE [LARGE SCALE GENOMIC DNA]</scope>
    <source>
        <strain evidence="2">LUC16012Gg_MoonRockCtena</strain>
    </source>
</reference>
<dbReference type="InterPro" id="IPR043724">
    <property type="entry name" value="DUF5666"/>
</dbReference>
<feature type="domain" description="DUF5666" evidence="1">
    <location>
        <begin position="120"/>
        <end position="182"/>
    </location>
</feature>
<sequence length="332" mass="35348">MFRKKMYQLLTIVLVVPLISCGGSSVELSYDGPTINLPDFTPGTASPTAVVSIGPIAAHSGLTVNSVVYDTNNATITINGEPGVVDDLRTGYVVAVHGMLDAGWKSGTAERIAFNANVIGPVEGTDPVGRRLAVMGQRVQIGADTRIEPPLDSDALFNLTNGTPVQVSGLPKVDGEIVATHVQIESNLENVQVVGEISDLDYAAMSFRINELSVDYGSTLIMDLPGGAPNEGMVVIARGSLEGSGVLQVSELMSHVDTSEFVTGSLVQLTGFIARYNPGVQLFVNSLDIETAFHTIFHNGLFYDLSLGIKVEIDGRWGIGNRVTAEQLWFLN</sequence>
<gene>
    <name evidence="2" type="ORF">KME65_06360</name>
</gene>
<name>A0A944M5W1_9GAMM</name>
<evidence type="ECO:0000313" key="2">
    <source>
        <dbReference type="EMBL" id="MBT2988571.1"/>
    </source>
</evidence>
<organism evidence="2 3">
    <name type="scientific">Candidatus Thiodiazotropha taylori</name>
    <dbReference type="NCBI Taxonomy" id="2792791"/>
    <lineage>
        <taxon>Bacteria</taxon>
        <taxon>Pseudomonadati</taxon>
        <taxon>Pseudomonadota</taxon>
        <taxon>Gammaproteobacteria</taxon>
        <taxon>Chromatiales</taxon>
        <taxon>Sedimenticolaceae</taxon>
        <taxon>Candidatus Thiodiazotropha</taxon>
    </lineage>
</organism>
<dbReference type="AlphaFoldDB" id="A0A944M5W1"/>
<comment type="caution">
    <text evidence="2">The sequence shown here is derived from an EMBL/GenBank/DDBJ whole genome shotgun (WGS) entry which is preliminary data.</text>
</comment>
<dbReference type="EMBL" id="JAHHGM010000004">
    <property type="protein sequence ID" value="MBT2988571.1"/>
    <property type="molecule type" value="Genomic_DNA"/>
</dbReference>
<protein>
    <recommendedName>
        <fullName evidence="1">DUF5666 domain-containing protein</fullName>
    </recommendedName>
</protein>
<dbReference type="Pfam" id="PF18914">
    <property type="entry name" value="DUF5666"/>
    <property type="match status" value="3"/>
</dbReference>
<accession>A0A944M5W1</accession>
<evidence type="ECO:0000313" key="3">
    <source>
        <dbReference type="Proteomes" id="UP000770889"/>
    </source>
</evidence>
<evidence type="ECO:0000259" key="1">
    <source>
        <dbReference type="Pfam" id="PF18914"/>
    </source>
</evidence>
<dbReference type="Proteomes" id="UP000770889">
    <property type="component" value="Unassembled WGS sequence"/>
</dbReference>
<feature type="domain" description="DUF5666" evidence="1">
    <location>
        <begin position="58"/>
        <end position="112"/>
    </location>
</feature>
<proteinExistence type="predicted"/>